<dbReference type="PROSITE" id="PS50082">
    <property type="entry name" value="WD_REPEATS_2"/>
    <property type="match status" value="1"/>
</dbReference>
<evidence type="ECO:0000256" key="2">
    <source>
        <dbReference type="ARBA" id="ARBA00004138"/>
    </source>
</evidence>
<dbReference type="GO" id="GO:0016787">
    <property type="term" value="F:hydrolase activity"/>
    <property type="evidence" value="ECO:0007669"/>
    <property type="project" value="UniProtKB-KW"/>
</dbReference>
<keyword evidence="8" id="KW-0969">Cilium</keyword>
<dbReference type="PANTHER" id="PTHR12764">
    <property type="entry name" value="WD REPEAT DOMAIN-RELATED"/>
    <property type="match status" value="1"/>
</dbReference>
<evidence type="ECO:0000259" key="14">
    <source>
        <dbReference type="Pfam" id="PF25144"/>
    </source>
</evidence>
<dbReference type="InterPro" id="IPR056838">
    <property type="entry name" value="Zn_ribbon_IFT122"/>
</dbReference>
<dbReference type="InterPro" id="IPR056153">
    <property type="entry name" value="Beta-prop_IFT122_1st"/>
</dbReference>
<dbReference type="InterPro" id="IPR056152">
    <property type="entry name" value="Beta-prop_IFT122_2nd"/>
</dbReference>
<dbReference type="InterPro" id="IPR024607">
    <property type="entry name" value="Sulfatase_CS"/>
</dbReference>
<dbReference type="Gene3D" id="2.130.10.10">
    <property type="entry name" value="YVTN repeat-like/Quinoprotein amine dehydrogenase"/>
    <property type="match status" value="2"/>
</dbReference>
<dbReference type="Pfam" id="PF23377">
    <property type="entry name" value="Beta-prop_IFT122_2nd"/>
    <property type="match status" value="1"/>
</dbReference>
<dbReference type="OrthoDB" id="10255582at2759"/>
<dbReference type="Gene3D" id="1.25.40.470">
    <property type="match status" value="1"/>
</dbReference>
<sequence>MRTTVLWSEKLDDRDGNALSVYDLDWNPDGSQLIVAASNRIYVYNAKDWTIIQALKGHKENVLCVVYAKDGKRFASGSADKNVIIWTSKLEGILKYAHNEAIRCMAYNPVTHQLASCTSSDFGLWSPEQKAVSKHKLSGQVNACAWSNDGHNLALALSIGYISIRSRTGEEKLKIERIGASLQHISGVSFCSSKESDVDILAVVDWNKNLLFYDLMGKQVGKERMIGFEPLSITYFDNGEYMLISGTHRKAILYTKDGIVIGPICELNSWIWCAKPDYEGNCVAVGTNEGEVKVYELVFSTVHSLYKDRYAYRENMTDVIIQHLITEEKVKIKCRDLVKKIAIYKDRLAIQLPERVVIYEVTQDDQQADMHYKVKEKVSQKIECTLLVVCSESIVLCQEKRLQSLSFQGNLEREWSMDSAIRYIKTIGGPPGKEALLIGLKNGQIVQIFLNNPFPINIVKISNPVRCLDLSLMRRKIAAVDDRGNCYVYDMKSKQLIYQESNANSVAWNSHFEDMLCFSGAGTLSIKAATFPTHSQQLQGFVVGFSGSKVFCLHYNVITTVEVSQSVSLFQYLERKQFSDAYKIATLKVTEKDWNELAFVALESMELNVARKAFIKLRNYPYLDLIQSFTYSGVVNNKASEMSFLGDVMAYKSQFSEAAKLYKQAGHDDKAVAMYSDLRMFDQAQELLRSGDVQFKKQLAVKRADWVHNINEPRAAAEMYLAAGDVTKAIDIIGQHAWIDMLMNVVHQLDKGDRKNLSLCAEYLMKHKQYFSAAEVFKKIGDSKNLAMIYVKSCQWEEAFKLVNEYPELREDVYVPYATWLAENDRFIESQQAFHKAGKVREALRVLLQLTSNAINERRFNDAAYYNWILSLQCLDQARDVESESQREKFINKFSNLQRKADIYYAYHNIYRYIEEPFTSFFPDALFNMARYLFHLTLNNVPEGVSKVSILYALAKQGRNLGAYKLARLVYEKLHSLHIPPRFVDAIEMGDLTIRAKPFSDAEVMKKASKTFTSDLLPLCYRCSTTNPLYNSKGNQCINCQQPFVFSFATFGNDSLLSLLSSVKNFKLHISIADVLPLVEFELEDDISDEEAIELLKREDNSEDIDTRKVIASAPRWEEEQNLNYQTLKFDDQSYDAEEHSRRNSSAINDLFTAKMFTFQDGDGIEFNPIVVNRKILEQIKESEVIVVDWPQPLRKQFYRNLMPDVSITKCDFCNKVHLTFLFMKFFTKNCTNKRPNILIIVADDLGWGDVSFHGSKQIYTPNIDALALDGITFSNYYVSPICSPSRSALLTGRHPIHTGMQHNVINAASPWGVPLRFKMLPQYLKELGYNTHLVGKWHQGHHKVEYLPTNRGFDTHFGYRHGKGDYFDHTDLENFWGYDFWRESTPVHNDYIGEYSTTVYKEEVKKLVRQYHNSSNSFFILFALQSVHAGNSYSVLQAPQEYINRFPHIKDHRRRTFAGMLSTMDDAVGEIFEELSTGDAINNTIIMFTTDNGGATGGSRFRVDNSVGSNWPLRGVKYTLWEGGVKGVCFLWSRLLNNTSYVYHDLMHIQDWLPTLYSAVGGNRRSLPPDLDGIDFWDTLSNAKRSEPLRTEVLHNIDDKLNIYALRYNDYKIVYGTVYNGTLDGWFRPLGFHERHNFTSGGIVNKILNKRSSKLAHRNQLKIKCGEKPVNASSNCRPKEEACLFNIKLDPCEYNNIASEQAEIIKFLMQKIFAYNKTAIAPNNKPRDPRSNPVFHHYTWDVWQ</sequence>
<feature type="domain" description="IFT122 first beta-propeller" evidence="13">
    <location>
        <begin position="195"/>
        <end position="298"/>
    </location>
</feature>
<protein>
    <recommendedName>
        <fullName evidence="4">Intraflagellar transport protein 122 homolog</fullName>
    </recommendedName>
</protein>
<dbReference type="SUPFAM" id="SSF50978">
    <property type="entry name" value="WD40 repeat-like"/>
    <property type="match status" value="2"/>
</dbReference>
<dbReference type="InterPro" id="IPR036322">
    <property type="entry name" value="WD40_repeat_dom_sf"/>
</dbReference>
<dbReference type="InterPro" id="IPR001680">
    <property type="entry name" value="WD40_rpt"/>
</dbReference>
<dbReference type="Pfam" id="PF25295">
    <property type="entry name" value="TPR_IFT122"/>
    <property type="match status" value="1"/>
</dbReference>
<evidence type="ECO:0000313" key="16">
    <source>
        <dbReference type="EMBL" id="RWS17822.1"/>
    </source>
</evidence>
<keyword evidence="17" id="KW-1185">Reference proteome</keyword>
<evidence type="ECO:0000259" key="11">
    <source>
        <dbReference type="Pfam" id="PF00884"/>
    </source>
</evidence>
<evidence type="ECO:0000256" key="4">
    <source>
        <dbReference type="ARBA" id="ARBA00019442"/>
    </source>
</evidence>
<evidence type="ECO:0000259" key="12">
    <source>
        <dbReference type="Pfam" id="PF23377"/>
    </source>
</evidence>
<gene>
    <name evidence="16" type="ORF">B4U79_04192</name>
</gene>
<organism evidence="16 17">
    <name type="scientific">Dinothrombium tinctorium</name>
    <dbReference type="NCBI Taxonomy" id="1965070"/>
    <lineage>
        <taxon>Eukaryota</taxon>
        <taxon>Metazoa</taxon>
        <taxon>Ecdysozoa</taxon>
        <taxon>Arthropoda</taxon>
        <taxon>Chelicerata</taxon>
        <taxon>Arachnida</taxon>
        <taxon>Acari</taxon>
        <taxon>Acariformes</taxon>
        <taxon>Trombidiformes</taxon>
        <taxon>Prostigmata</taxon>
        <taxon>Anystina</taxon>
        <taxon>Parasitengona</taxon>
        <taxon>Trombidioidea</taxon>
        <taxon>Trombidiidae</taxon>
        <taxon>Dinothrombium</taxon>
    </lineage>
</organism>
<evidence type="ECO:0000313" key="17">
    <source>
        <dbReference type="Proteomes" id="UP000285301"/>
    </source>
</evidence>
<dbReference type="SUPFAM" id="SSF53649">
    <property type="entry name" value="Alkaline phosphatase-like"/>
    <property type="match status" value="1"/>
</dbReference>
<evidence type="ECO:0000259" key="13">
    <source>
        <dbReference type="Pfam" id="PF23381"/>
    </source>
</evidence>
<evidence type="ECO:0000259" key="15">
    <source>
        <dbReference type="Pfam" id="PF25295"/>
    </source>
</evidence>
<dbReference type="InterPro" id="IPR015943">
    <property type="entry name" value="WD40/YVTN_repeat-like_dom_sf"/>
</dbReference>
<dbReference type="PROSITE" id="PS00149">
    <property type="entry name" value="SULFATASE_2"/>
    <property type="match status" value="1"/>
</dbReference>
<dbReference type="InterPro" id="IPR039857">
    <property type="entry name" value="Ift122/121"/>
</dbReference>
<name>A0A443RRD3_9ACAR</name>
<evidence type="ECO:0000256" key="5">
    <source>
        <dbReference type="ARBA" id="ARBA00022574"/>
    </source>
</evidence>
<keyword evidence="9" id="KW-0966">Cell projection</keyword>
<dbReference type="Pfam" id="PF23381">
    <property type="entry name" value="Beta-prop_IFT122_1st"/>
    <property type="match status" value="2"/>
</dbReference>
<accession>A0A443RRD3</accession>
<evidence type="ECO:0000256" key="7">
    <source>
        <dbReference type="ARBA" id="ARBA00022801"/>
    </source>
</evidence>
<dbReference type="GO" id="GO:0097730">
    <property type="term" value="C:non-motile cilium"/>
    <property type="evidence" value="ECO:0007669"/>
    <property type="project" value="TreeGrafter"/>
</dbReference>
<dbReference type="STRING" id="1965070.A0A443RRD3"/>
<dbReference type="InterPro" id="IPR000917">
    <property type="entry name" value="Sulfatase_N"/>
</dbReference>
<feature type="domain" description="Sulfatase N-terminal" evidence="11">
    <location>
        <begin position="1236"/>
        <end position="1562"/>
    </location>
</feature>
<dbReference type="GO" id="GO:1905515">
    <property type="term" value="P:non-motile cilium assembly"/>
    <property type="evidence" value="ECO:0007669"/>
    <property type="project" value="TreeGrafter"/>
</dbReference>
<evidence type="ECO:0000256" key="3">
    <source>
        <dbReference type="ARBA" id="ARBA00008779"/>
    </source>
</evidence>
<evidence type="ECO:0000256" key="10">
    <source>
        <dbReference type="PROSITE-ProRule" id="PRU00221"/>
    </source>
</evidence>
<proteinExistence type="inferred from homology"/>
<dbReference type="InterPro" id="IPR057411">
    <property type="entry name" value="TPR_IFT122"/>
</dbReference>
<keyword evidence="16" id="KW-0282">Flagellum</keyword>
<dbReference type="GO" id="GO:0030991">
    <property type="term" value="C:intraciliary transport particle A"/>
    <property type="evidence" value="ECO:0007669"/>
    <property type="project" value="TreeGrafter"/>
</dbReference>
<feature type="domain" description="IFT122 first beta-propeller" evidence="13">
    <location>
        <begin position="14"/>
        <end position="193"/>
    </location>
</feature>
<dbReference type="PANTHER" id="PTHR12764:SF4">
    <property type="entry name" value="INTRAFLAGELLAR TRANSPORT PROTEIN 122 HOMOLOG"/>
    <property type="match status" value="1"/>
</dbReference>
<evidence type="ECO:0000256" key="8">
    <source>
        <dbReference type="ARBA" id="ARBA00023069"/>
    </source>
</evidence>
<dbReference type="GO" id="GO:0035721">
    <property type="term" value="P:intraciliary retrograde transport"/>
    <property type="evidence" value="ECO:0007669"/>
    <property type="project" value="TreeGrafter"/>
</dbReference>
<dbReference type="PROSITE" id="PS50294">
    <property type="entry name" value="WD_REPEATS_REGION"/>
    <property type="match status" value="1"/>
</dbReference>
<evidence type="ECO:0000256" key="9">
    <source>
        <dbReference type="ARBA" id="ARBA00023273"/>
    </source>
</evidence>
<dbReference type="Pfam" id="PF00884">
    <property type="entry name" value="Sulfatase"/>
    <property type="match status" value="1"/>
</dbReference>
<dbReference type="SMART" id="SM00320">
    <property type="entry name" value="WD40"/>
    <property type="match status" value="6"/>
</dbReference>
<reference evidence="16 17" key="1">
    <citation type="journal article" date="2018" name="Gigascience">
        <title>Genomes of trombidid mites reveal novel predicted allergens and laterally-transferred genes associated with secondary metabolism.</title>
        <authorList>
            <person name="Dong X."/>
            <person name="Chaisiri K."/>
            <person name="Xia D."/>
            <person name="Armstrong S.D."/>
            <person name="Fang Y."/>
            <person name="Donnelly M.J."/>
            <person name="Kadowaki T."/>
            <person name="McGarry J.W."/>
            <person name="Darby A.C."/>
            <person name="Makepeace B.L."/>
        </authorList>
    </citation>
    <scope>NUCLEOTIDE SEQUENCE [LARGE SCALE GENOMIC DNA]</scope>
    <source>
        <strain evidence="16">UoL-WK</strain>
    </source>
</reference>
<comment type="subcellular location">
    <subcellularLocation>
        <location evidence="2">Cell projection</location>
        <location evidence="2">Cilium</location>
    </subcellularLocation>
</comment>
<feature type="domain" description="IFT122 zinc ribbon" evidence="14">
    <location>
        <begin position="1015"/>
        <end position="1051"/>
    </location>
</feature>
<dbReference type="CDD" id="cd16029">
    <property type="entry name" value="4-S"/>
    <property type="match status" value="1"/>
</dbReference>
<dbReference type="PROSITE" id="PS00523">
    <property type="entry name" value="SULFATASE_1"/>
    <property type="match status" value="1"/>
</dbReference>
<comment type="caution">
    <text evidence="16">The sequence shown here is derived from an EMBL/GenBank/DDBJ whole genome shotgun (WGS) entry which is preliminary data.</text>
</comment>
<feature type="domain" description="IFT122 second beta-propeller" evidence="12">
    <location>
        <begin position="303"/>
        <end position="557"/>
    </location>
</feature>
<evidence type="ECO:0000256" key="1">
    <source>
        <dbReference type="ARBA" id="ARBA00001913"/>
    </source>
</evidence>
<dbReference type="Proteomes" id="UP000285301">
    <property type="component" value="Unassembled WGS sequence"/>
</dbReference>
<feature type="domain" description="Intraflagellar transport protein 122 homolog TPR" evidence="15">
    <location>
        <begin position="565"/>
        <end position="948"/>
    </location>
</feature>
<feature type="repeat" description="WD" evidence="10">
    <location>
        <begin position="55"/>
        <end position="86"/>
    </location>
</feature>
<dbReference type="EMBL" id="NCKU01000032">
    <property type="protein sequence ID" value="RWS17822.1"/>
    <property type="molecule type" value="Genomic_DNA"/>
</dbReference>
<comment type="cofactor">
    <cofactor evidence="1">
        <name>Ca(2+)</name>
        <dbReference type="ChEBI" id="CHEBI:29108"/>
    </cofactor>
</comment>
<dbReference type="Pfam" id="PF25144">
    <property type="entry name" value="Zn_ribbon_IFT122"/>
    <property type="match status" value="1"/>
</dbReference>
<dbReference type="GO" id="GO:0061512">
    <property type="term" value="P:protein localization to cilium"/>
    <property type="evidence" value="ECO:0007669"/>
    <property type="project" value="TreeGrafter"/>
</dbReference>
<comment type="similarity">
    <text evidence="3">Belongs to the sulfatase family.</text>
</comment>
<keyword evidence="7" id="KW-0378">Hydrolase</keyword>
<dbReference type="FunFam" id="1.25.40.470:FF:000005">
    <property type="entry name" value="Intraflagellar transport protein 122 homolog"/>
    <property type="match status" value="1"/>
</dbReference>
<evidence type="ECO:0000256" key="6">
    <source>
        <dbReference type="ARBA" id="ARBA00022737"/>
    </source>
</evidence>
<dbReference type="Gene3D" id="3.40.720.10">
    <property type="entry name" value="Alkaline Phosphatase, subunit A"/>
    <property type="match status" value="1"/>
</dbReference>
<keyword evidence="6" id="KW-0677">Repeat</keyword>
<dbReference type="InterPro" id="IPR017850">
    <property type="entry name" value="Alkaline_phosphatase_core_sf"/>
</dbReference>
<keyword evidence="5 10" id="KW-0853">WD repeat</keyword>
<dbReference type="Gene3D" id="3.30.1120.10">
    <property type="match status" value="1"/>
</dbReference>